<dbReference type="Gene3D" id="3.30.360.10">
    <property type="entry name" value="Dihydrodipicolinate Reductase, domain 2"/>
    <property type="match status" value="1"/>
</dbReference>
<comment type="caution">
    <text evidence="4">The sequence shown here is derived from an EMBL/GenBank/DDBJ whole genome shotgun (WGS) entry which is preliminary data.</text>
</comment>
<dbReference type="RefSeq" id="WP_307567140.1">
    <property type="nucleotide sequence ID" value="NZ_JAUSQU010000001.1"/>
</dbReference>
<reference evidence="4 5" key="1">
    <citation type="submission" date="2023-07" db="EMBL/GenBank/DDBJ databases">
        <title>Sequencing the genomes of 1000 actinobacteria strains.</title>
        <authorList>
            <person name="Klenk H.-P."/>
        </authorList>
    </citation>
    <scope>NUCLEOTIDE SEQUENCE [LARGE SCALE GENOMIC DNA]</scope>
    <source>
        <strain evidence="4 5">DSM 46740</strain>
    </source>
</reference>
<dbReference type="InterPro" id="IPR000683">
    <property type="entry name" value="Gfo/Idh/MocA-like_OxRdtase_N"/>
</dbReference>
<evidence type="ECO:0000259" key="2">
    <source>
        <dbReference type="Pfam" id="PF01408"/>
    </source>
</evidence>
<name>A0ABT9QRG3_9ACTN</name>
<dbReference type="InterPro" id="IPR036291">
    <property type="entry name" value="NAD(P)-bd_dom_sf"/>
</dbReference>
<feature type="domain" description="Gfo/Idh/MocA-like oxidoreductase N-terminal" evidence="2">
    <location>
        <begin position="16"/>
        <end position="130"/>
    </location>
</feature>
<dbReference type="PANTHER" id="PTHR43818">
    <property type="entry name" value="BCDNA.GH03377"/>
    <property type="match status" value="1"/>
</dbReference>
<dbReference type="Pfam" id="PF01408">
    <property type="entry name" value="GFO_IDH_MocA"/>
    <property type="match status" value="1"/>
</dbReference>
<protein>
    <submittedName>
        <fullName evidence="4">Dehydrogenase</fullName>
    </submittedName>
</protein>
<dbReference type="Gene3D" id="3.40.50.720">
    <property type="entry name" value="NAD(P)-binding Rossmann-like Domain"/>
    <property type="match status" value="1"/>
</dbReference>
<keyword evidence="5" id="KW-1185">Reference proteome</keyword>
<dbReference type="SUPFAM" id="SSF51735">
    <property type="entry name" value="NAD(P)-binding Rossmann-fold domains"/>
    <property type="match status" value="1"/>
</dbReference>
<evidence type="ECO:0000256" key="1">
    <source>
        <dbReference type="ARBA" id="ARBA00023002"/>
    </source>
</evidence>
<accession>A0ABT9QRG3</accession>
<sequence length="369" mass="38004">MSVPAGTDRPANAPVGVGIVGCGAISGQYVTTLRALEGVRLVAVADLDPARAQAVADAHEGVRALPVPALLADEAVDIVLNLTLPAVHAEVALQAIAAGKDVYLEKPLAATTDEAGAVLAAAAERGVRVGCAPDTVLGTGIQTARRTIDDGLIGRPVSATATMMTPGHERWHPNPDFYYVPGGGPLLDMGPYYVTSLVTLLGPVVSVIGAAGRPRDSRVIGSGPRQGELIPVTTDTHVTGVLVHASGALSTMVMSFDAVATVSANIEVHGERGSLIVPDPNRFSGEVKLFRLDGTGWETLPESAGYRNSSRGFGLADMAGTPEGREPRAGGSLAFHVLDVMESLLLSTRTGRSVPIESTCQRPAPVPLG</sequence>
<evidence type="ECO:0000313" key="4">
    <source>
        <dbReference type="EMBL" id="MDP9849342.1"/>
    </source>
</evidence>
<gene>
    <name evidence="4" type="ORF">J2853_008553</name>
</gene>
<evidence type="ECO:0000313" key="5">
    <source>
        <dbReference type="Proteomes" id="UP001225356"/>
    </source>
</evidence>
<dbReference type="Proteomes" id="UP001225356">
    <property type="component" value="Unassembled WGS sequence"/>
</dbReference>
<feature type="domain" description="GFO/IDH/MocA-like oxidoreductase" evidence="3">
    <location>
        <begin position="141"/>
        <end position="275"/>
    </location>
</feature>
<dbReference type="InterPro" id="IPR050463">
    <property type="entry name" value="Gfo/Idh/MocA_oxidrdct_glycsds"/>
</dbReference>
<organism evidence="4 5">
    <name type="scientific">Streptosporangium lutulentum</name>
    <dbReference type="NCBI Taxonomy" id="1461250"/>
    <lineage>
        <taxon>Bacteria</taxon>
        <taxon>Bacillati</taxon>
        <taxon>Actinomycetota</taxon>
        <taxon>Actinomycetes</taxon>
        <taxon>Streptosporangiales</taxon>
        <taxon>Streptosporangiaceae</taxon>
        <taxon>Streptosporangium</taxon>
    </lineage>
</organism>
<dbReference type="InterPro" id="IPR055170">
    <property type="entry name" value="GFO_IDH_MocA-like_dom"/>
</dbReference>
<proteinExistence type="predicted"/>
<dbReference type="SUPFAM" id="SSF55347">
    <property type="entry name" value="Glyceraldehyde-3-phosphate dehydrogenase-like, C-terminal domain"/>
    <property type="match status" value="1"/>
</dbReference>
<dbReference type="EMBL" id="JAUSQU010000001">
    <property type="protein sequence ID" value="MDP9849342.1"/>
    <property type="molecule type" value="Genomic_DNA"/>
</dbReference>
<keyword evidence="1" id="KW-0560">Oxidoreductase</keyword>
<evidence type="ECO:0000259" key="3">
    <source>
        <dbReference type="Pfam" id="PF22725"/>
    </source>
</evidence>
<dbReference type="PANTHER" id="PTHR43818:SF11">
    <property type="entry name" value="BCDNA.GH03377"/>
    <property type="match status" value="1"/>
</dbReference>
<dbReference type="Pfam" id="PF22725">
    <property type="entry name" value="GFO_IDH_MocA_C3"/>
    <property type="match status" value="1"/>
</dbReference>